<dbReference type="InterPro" id="IPR005119">
    <property type="entry name" value="LysR_subst-bd"/>
</dbReference>
<dbReference type="Pfam" id="PF03466">
    <property type="entry name" value="LysR_substrate"/>
    <property type="match status" value="1"/>
</dbReference>
<dbReference type="InterPro" id="IPR036390">
    <property type="entry name" value="WH_DNA-bd_sf"/>
</dbReference>
<sequence length="301" mass="33874">MDRIDLLKTFVTVVNEGSFTNAALRLNTSNQLVSKYISQLEKKLDVRLFNRTTRKIHLTEAGYQCLQHANHILESMNDMEGQLGLLSTQVKGTLRVSAPVSFSTLHLSSCLSAFQKQFPDVSINLQLNDRKVDVVDEGLDVALRAGVLSDSSLVAKKITTIKLALCASPSYLKKYGIPEHPSQLKPEHYLEYSHVNYENEESELIQALKANAQKHTPRLTANNGEVLSDVAAQGEGYVLQPTFIVAEALKNQELVSILEDFVPQSISLYAVYPHRKLVSSKLRVFIDFLCEFFKEEPYWDQ</sequence>
<dbReference type="GO" id="GO:0003700">
    <property type="term" value="F:DNA-binding transcription factor activity"/>
    <property type="evidence" value="ECO:0007669"/>
    <property type="project" value="InterPro"/>
</dbReference>
<comment type="similarity">
    <text evidence="1">Belongs to the LysR transcriptional regulatory family.</text>
</comment>
<keyword evidence="4" id="KW-0804">Transcription</keyword>
<dbReference type="EMBL" id="JAAAWP010000001">
    <property type="protein sequence ID" value="NDW19997.1"/>
    <property type="molecule type" value="Genomic_DNA"/>
</dbReference>
<dbReference type="Proteomes" id="UP000478837">
    <property type="component" value="Unassembled WGS sequence"/>
</dbReference>
<protein>
    <submittedName>
        <fullName evidence="6">LysR family transcriptional regulator</fullName>
    </submittedName>
</protein>
<evidence type="ECO:0000259" key="5">
    <source>
        <dbReference type="PROSITE" id="PS50931"/>
    </source>
</evidence>
<dbReference type="InterPro" id="IPR036388">
    <property type="entry name" value="WH-like_DNA-bd_sf"/>
</dbReference>
<dbReference type="AlphaFoldDB" id="A0A6L9MPN2"/>
<keyword evidence="2" id="KW-0805">Transcription regulation</keyword>
<dbReference type="PANTHER" id="PTHR30537">
    <property type="entry name" value="HTH-TYPE TRANSCRIPTIONAL REGULATOR"/>
    <property type="match status" value="1"/>
</dbReference>
<accession>A0A6L9MPN2</accession>
<evidence type="ECO:0000256" key="2">
    <source>
        <dbReference type="ARBA" id="ARBA00023015"/>
    </source>
</evidence>
<dbReference type="CDD" id="cd08422">
    <property type="entry name" value="PBP2_CrgA_like"/>
    <property type="match status" value="1"/>
</dbReference>
<dbReference type="GO" id="GO:0043565">
    <property type="term" value="F:sequence-specific DNA binding"/>
    <property type="evidence" value="ECO:0007669"/>
    <property type="project" value="TreeGrafter"/>
</dbReference>
<dbReference type="PROSITE" id="PS50931">
    <property type="entry name" value="HTH_LYSR"/>
    <property type="match status" value="1"/>
</dbReference>
<comment type="caution">
    <text evidence="6">The sequence shown here is derived from an EMBL/GenBank/DDBJ whole genome shotgun (WGS) entry which is preliminary data.</text>
</comment>
<dbReference type="Gene3D" id="3.40.190.290">
    <property type="match status" value="1"/>
</dbReference>
<evidence type="ECO:0000313" key="7">
    <source>
        <dbReference type="Proteomes" id="UP000478837"/>
    </source>
</evidence>
<dbReference type="InterPro" id="IPR000847">
    <property type="entry name" value="LysR_HTH_N"/>
</dbReference>
<evidence type="ECO:0000256" key="4">
    <source>
        <dbReference type="ARBA" id="ARBA00023163"/>
    </source>
</evidence>
<organism evidence="6 7">
    <name type="scientific">Alteromonas hispanica</name>
    <dbReference type="NCBI Taxonomy" id="315421"/>
    <lineage>
        <taxon>Bacteria</taxon>
        <taxon>Pseudomonadati</taxon>
        <taxon>Pseudomonadota</taxon>
        <taxon>Gammaproteobacteria</taxon>
        <taxon>Alteromonadales</taxon>
        <taxon>Alteromonadaceae</taxon>
        <taxon>Alteromonas/Salinimonas group</taxon>
        <taxon>Alteromonas</taxon>
    </lineage>
</organism>
<reference evidence="6 7" key="1">
    <citation type="submission" date="2020-01" db="EMBL/GenBank/DDBJ databases">
        <title>Genomes of bacteria type strains.</title>
        <authorList>
            <person name="Chen J."/>
            <person name="Zhu S."/>
            <person name="Yang J."/>
        </authorList>
    </citation>
    <scope>NUCLEOTIDE SEQUENCE [LARGE SCALE GENOMIC DNA]</scope>
    <source>
        <strain evidence="6 7">LMG 22958</strain>
    </source>
</reference>
<proteinExistence type="inferred from homology"/>
<dbReference type="Gene3D" id="1.10.10.10">
    <property type="entry name" value="Winged helix-like DNA-binding domain superfamily/Winged helix DNA-binding domain"/>
    <property type="match status" value="1"/>
</dbReference>
<evidence type="ECO:0000256" key="1">
    <source>
        <dbReference type="ARBA" id="ARBA00009437"/>
    </source>
</evidence>
<dbReference type="SUPFAM" id="SSF53850">
    <property type="entry name" value="Periplasmic binding protein-like II"/>
    <property type="match status" value="1"/>
</dbReference>
<dbReference type="RefSeq" id="WP_163109150.1">
    <property type="nucleotide sequence ID" value="NZ_JAAAWP010000001.1"/>
</dbReference>
<dbReference type="SUPFAM" id="SSF46785">
    <property type="entry name" value="Winged helix' DNA-binding domain"/>
    <property type="match status" value="1"/>
</dbReference>
<gene>
    <name evidence="6" type="ORF">GTW09_00425</name>
</gene>
<evidence type="ECO:0000256" key="3">
    <source>
        <dbReference type="ARBA" id="ARBA00023125"/>
    </source>
</evidence>
<keyword evidence="3" id="KW-0238">DNA-binding</keyword>
<name>A0A6L9MPN2_9ALTE</name>
<keyword evidence="7" id="KW-1185">Reference proteome</keyword>
<dbReference type="Pfam" id="PF00126">
    <property type="entry name" value="HTH_1"/>
    <property type="match status" value="1"/>
</dbReference>
<evidence type="ECO:0000313" key="6">
    <source>
        <dbReference type="EMBL" id="NDW19997.1"/>
    </source>
</evidence>
<dbReference type="FunFam" id="1.10.10.10:FF:000001">
    <property type="entry name" value="LysR family transcriptional regulator"/>
    <property type="match status" value="1"/>
</dbReference>
<dbReference type="PANTHER" id="PTHR30537:SF35">
    <property type="entry name" value="TRANSCRIPTIONAL REGULATORY PROTEIN"/>
    <property type="match status" value="1"/>
</dbReference>
<dbReference type="InterPro" id="IPR058163">
    <property type="entry name" value="LysR-type_TF_proteobact-type"/>
</dbReference>
<dbReference type="GO" id="GO:0006351">
    <property type="term" value="P:DNA-templated transcription"/>
    <property type="evidence" value="ECO:0007669"/>
    <property type="project" value="TreeGrafter"/>
</dbReference>
<feature type="domain" description="HTH lysR-type" evidence="5">
    <location>
        <begin position="1"/>
        <end position="59"/>
    </location>
</feature>